<reference evidence="1 2" key="1">
    <citation type="journal article" date="2023" name="Mol. Phylogenet. Evol.">
        <title>Genome-scale phylogeny and comparative genomics of the fungal order Sordariales.</title>
        <authorList>
            <person name="Hensen N."/>
            <person name="Bonometti L."/>
            <person name="Westerberg I."/>
            <person name="Brannstrom I.O."/>
            <person name="Guillou S."/>
            <person name="Cros-Aarteil S."/>
            <person name="Calhoun S."/>
            <person name="Haridas S."/>
            <person name="Kuo A."/>
            <person name="Mondo S."/>
            <person name="Pangilinan J."/>
            <person name="Riley R."/>
            <person name="LaButti K."/>
            <person name="Andreopoulos B."/>
            <person name="Lipzen A."/>
            <person name="Chen C."/>
            <person name="Yan M."/>
            <person name="Daum C."/>
            <person name="Ng V."/>
            <person name="Clum A."/>
            <person name="Steindorff A."/>
            <person name="Ohm R.A."/>
            <person name="Martin F."/>
            <person name="Silar P."/>
            <person name="Natvig D.O."/>
            <person name="Lalanne C."/>
            <person name="Gautier V."/>
            <person name="Ament-Velasquez S.L."/>
            <person name="Kruys A."/>
            <person name="Hutchinson M.I."/>
            <person name="Powell A.J."/>
            <person name="Barry K."/>
            <person name="Miller A.N."/>
            <person name="Grigoriev I.V."/>
            <person name="Debuchy R."/>
            <person name="Gladieux P."/>
            <person name="Hiltunen Thoren M."/>
            <person name="Johannesson H."/>
        </authorList>
    </citation>
    <scope>NUCLEOTIDE SEQUENCE [LARGE SCALE GENOMIC DNA]</scope>
    <source>
        <strain evidence="1 2">FGSC 10403</strain>
    </source>
</reference>
<name>A0AAJ0IH66_9PEZI</name>
<proteinExistence type="predicted"/>
<dbReference type="Proteomes" id="UP001285908">
    <property type="component" value="Unassembled WGS sequence"/>
</dbReference>
<sequence length="112" mass="13133">MNNTRELPLISTHLDNTLALKFIPVVELQETFANFEQWKHSIRFYLRYHGLLHFIEGHQESQQESQLSDDEYRQRRCFVTTNMIRGSSGTFFKAAAILFGTLKLQDDEGPRL</sequence>
<comment type="caution">
    <text evidence="1">The sequence shown here is derived from an EMBL/GenBank/DDBJ whole genome shotgun (WGS) entry which is preliminary data.</text>
</comment>
<accession>A0AAJ0IH66</accession>
<evidence type="ECO:0000313" key="2">
    <source>
        <dbReference type="Proteomes" id="UP001285908"/>
    </source>
</evidence>
<organism evidence="1 2">
    <name type="scientific">Neurospora hispaniola</name>
    <dbReference type="NCBI Taxonomy" id="588809"/>
    <lineage>
        <taxon>Eukaryota</taxon>
        <taxon>Fungi</taxon>
        <taxon>Dikarya</taxon>
        <taxon>Ascomycota</taxon>
        <taxon>Pezizomycotina</taxon>
        <taxon>Sordariomycetes</taxon>
        <taxon>Sordariomycetidae</taxon>
        <taxon>Sordariales</taxon>
        <taxon>Sordariaceae</taxon>
        <taxon>Neurospora</taxon>
    </lineage>
</organism>
<protein>
    <submittedName>
        <fullName evidence="1">Uncharacterized protein</fullName>
    </submittedName>
</protein>
<evidence type="ECO:0000313" key="1">
    <source>
        <dbReference type="EMBL" id="KAK3500330.1"/>
    </source>
</evidence>
<dbReference type="EMBL" id="JAULSX010000001">
    <property type="protein sequence ID" value="KAK3500330.1"/>
    <property type="molecule type" value="Genomic_DNA"/>
</dbReference>
<dbReference type="RefSeq" id="XP_062697963.1">
    <property type="nucleotide sequence ID" value="XM_062834330.1"/>
</dbReference>
<keyword evidence="2" id="KW-1185">Reference proteome</keyword>
<dbReference type="GeneID" id="87871952"/>
<dbReference type="AlphaFoldDB" id="A0AAJ0IH66"/>
<gene>
    <name evidence="1" type="ORF">B0T23DRAFT_305769</name>
</gene>